<sequence>MATITGSSPVVDWRTVTSDPIMPSTKPESRMMSSDTSDESFEEENILKKVGSLPLVCSVCDLVSSNYTSLKRKNSCLQTVCDGAEKSVKSLTEVAVSKAQPILTTLEPQLATANKYACRGLDKVEAKLPILQQTAEQVVSDTKELMSSKVSGAKDALTRRLSSMVCVTKDAMQGSMKTTKSMVTGSVSMVMGTKVGQMAKDSVEAMLGKSHAFVTHCLLAAQEDTIQSQTCCEASMRDIGQQLQTLIVREGYLACLISLLNKFHRYTSKQSRRYMKHAKQNLERVLVKQYLEWKAWLIALYYTVTLPLRTVYLIILFTMDELLSRFYDNVPQASYILEELQMALSTLDCLQDLCWRIFTRVWEKMLEEENLSALLNYVAQALPFCFFANYCKCRTSTNCTIRALKVMQKMQTSRDSLLRLEEPRISLQTAAT</sequence>
<organism evidence="6 7">
    <name type="scientific">Pogona vitticeps</name>
    <name type="common">central bearded dragon</name>
    <dbReference type="NCBI Taxonomy" id="103695"/>
    <lineage>
        <taxon>Eukaryota</taxon>
        <taxon>Metazoa</taxon>
        <taxon>Chordata</taxon>
        <taxon>Craniata</taxon>
        <taxon>Vertebrata</taxon>
        <taxon>Euteleostomi</taxon>
        <taxon>Lepidosauria</taxon>
        <taxon>Squamata</taxon>
        <taxon>Bifurcata</taxon>
        <taxon>Unidentata</taxon>
        <taxon>Episquamata</taxon>
        <taxon>Toxicofera</taxon>
        <taxon>Iguania</taxon>
        <taxon>Acrodonta</taxon>
        <taxon>Agamidae</taxon>
        <taxon>Amphibolurinae</taxon>
        <taxon>Pogona</taxon>
    </lineage>
</organism>
<evidence type="ECO:0000256" key="1">
    <source>
        <dbReference type="ARBA" id="ARBA00004502"/>
    </source>
</evidence>
<dbReference type="PANTHER" id="PTHR14024">
    <property type="entry name" value="PERILIPIN"/>
    <property type="match status" value="1"/>
</dbReference>
<dbReference type="PANTHER" id="PTHR14024:SF51">
    <property type="entry name" value="PERILIPIN-RELATED"/>
    <property type="match status" value="1"/>
</dbReference>
<evidence type="ECO:0000313" key="7">
    <source>
        <dbReference type="RefSeq" id="XP_072858195.1"/>
    </source>
</evidence>
<feature type="transmembrane region" description="Helical" evidence="5">
    <location>
        <begin position="295"/>
        <end position="317"/>
    </location>
</feature>
<proteinExistence type="inferred from homology"/>
<keyword evidence="5" id="KW-1133">Transmembrane helix</keyword>
<evidence type="ECO:0000256" key="3">
    <source>
        <dbReference type="ARBA" id="ARBA00022677"/>
    </source>
</evidence>
<dbReference type="Gene3D" id="1.20.120.340">
    <property type="entry name" value="Flagellar protein FliS"/>
    <property type="match status" value="1"/>
</dbReference>
<reference evidence="7" key="1">
    <citation type="submission" date="2025-08" db="UniProtKB">
        <authorList>
            <consortium name="RefSeq"/>
        </authorList>
    </citation>
    <scope>IDENTIFICATION</scope>
</reference>
<dbReference type="GeneID" id="110088830"/>
<gene>
    <name evidence="7" type="primary">LOC110088830</name>
</gene>
<comment type="similarity">
    <text evidence="2">Belongs to the perilipin family.</text>
</comment>
<dbReference type="RefSeq" id="XP_072858195.1">
    <property type="nucleotide sequence ID" value="XM_073002094.1"/>
</dbReference>
<keyword evidence="3" id="KW-0551">Lipid droplet</keyword>
<name>A0ABM5GKQ5_9SAUR</name>
<keyword evidence="6" id="KW-1185">Reference proteome</keyword>
<keyword evidence="5" id="KW-0812">Transmembrane</keyword>
<accession>A0ABM5GKQ5</accession>
<evidence type="ECO:0000256" key="2">
    <source>
        <dbReference type="ARBA" id="ARBA00006311"/>
    </source>
</evidence>
<dbReference type="Proteomes" id="UP001652642">
    <property type="component" value="Chromosome 5"/>
</dbReference>
<dbReference type="InterPro" id="IPR004279">
    <property type="entry name" value="Perilipin"/>
</dbReference>
<protein>
    <submittedName>
        <fullName evidence="7">Perilipin-3-like</fullName>
    </submittedName>
</protein>
<keyword evidence="5" id="KW-0472">Membrane</keyword>
<evidence type="ECO:0000256" key="4">
    <source>
        <dbReference type="SAM" id="MobiDB-lite"/>
    </source>
</evidence>
<dbReference type="Pfam" id="PF03036">
    <property type="entry name" value="Perilipin"/>
    <property type="match status" value="1"/>
</dbReference>
<feature type="region of interest" description="Disordered" evidence="4">
    <location>
        <begin position="15"/>
        <end position="36"/>
    </location>
</feature>
<dbReference type="SUPFAM" id="SSF109775">
    <property type="entry name" value="Mannose-6-phosphate receptor binding protein 1 (Tip47), C-terminal domain"/>
    <property type="match status" value="1"/>
</dbReference>
<comment type="subcellular location">
    <subcellularLocation>
        <location evidence="1">Lipid droplet</location>
    </subcellularLocation>
</comment>
<evidence type="ECO:0000313" key="6">
    <source>
        <dbReference type="Proteomes" id="UP001652642"/>
    </source>
</evidence>
<evidence type="ECO:0000256" key="5">
    <source>
        <dbReference type="SAM" id="Phobius"/>
    </source>
</evidence>